<dbReference type="PANTHER" id="PTHR30469:SF29">
    <property type="entry name" value="BLR2860 PROTEIN"/>
    <property type="match status" value="1"/>
</dbReference>
<dbReference type="PANTHER" id="PTHR30469">
    <property type="entry name" value="MULTIDRUG RESISTANCE PROTEIN MDTA"/>
    <property type="match status" value="1"/>
</dbReference>
<keyword evidence="2" id="KW-0175">Coiled coil</keyword>
<evidence type="ECO:0000256" key="2">
    <source>
        <dbReference type="SAM" id="Coils"/>
    </source>
</evidence>
<sequence length="426" mass="44816">MRLLPIISAIAVSVLIYGFVFERERFMATLAPAPVDTHVEDEASDEVPAAQEATADTVAAAQPNAPVGVVAVRSVARNIDSAVILRGRTEADRQVEVRAETDGRIISDPLRKGSFVEAGEPLCKLDPATRADTLAEAKARLDESRTRVPEAEARLAEAQSSLEEALINNNAASKLSEGGYASETRVAATRAAVSAAKAAVQSAKAGLEASQTGIRSAAAAMAAAENEITRLEILAPFKGLLETDTAELGSLLQSGSVCATVLQLDPIILVGFVPETQVDRVALGADAGAELVSHNPSGGKRLHGKVTFISRSADPQTRTFRVEIEVPNPDLSVRDGQTAEILISSDGTDAHLLPQSALTLNDEGTLGVRIVTAENTADFVPVTLMRDTVNGVWLTGLPTEADVIIIGQEYVISGVPVKASYREVTQ</sequence>
<name>A0ABY6DAF0_9RHOB</name>
<dbReference type="InterPro" id="IPR006143">
    <property type="entry name" value="RND_pump_MFP"/>
</dbReference>
<comment type="similarity">
    <text evidence="1">Belongs to the membrane fusion protein (MFP) (TC 8.A.1) family.</text>
</comment>
<evidence type="ECO:0000256" key="1">
    <source>
        <dbReference type="ARBA" id="ARBA00009477"/>
    </source>
</evidence>
<accession>A0ABY6DAF0</accession>
<dbReference type="Gene3D" id="1.10.287.470">
    <property type="entry name" value="Helix hairpin bin"/>
    <property type="match status" value="1"/>
</dbReference>
<protein>
    <submittedName>
        <fullName evidence="4">Efflux RND transporter periplasmic adaptor subunit</fullName>
    </submittedName>
</protein>
<feature type="coiled-coil region" evidence="2">
    <location>
        <begin position="134"/>
        <end position="175"/>
    </location>
</feature>
<proteinExistence type="inferred from homology"/>
<evidence type="ECO:0000259" key="3">
    <source>
        <dbReference type="Pfam" id="PF25954"/>
    </source>
</evidence>
<dbReference type="Pfam" id="PF25954">
    <property type="entry name" value="Beta-barrel_RND_2"/>
    <property type="match status" value="1"/>
</dbReference>
<feature type="domain" description="CusB-like beta-barrel" evidence="3">
    <location>
        <begin position="273"/>
        <end position="345"/>
    </location>
</feature>
<dbReference type="EMBL" id="CP106738">
    <property type="protein sequence ID" value="UXX83129.1"/>
    <property type="molecule type" value="Genomic_DNA"/>
</dbReference>
<dbReference type="SUPFAM" id="SSF111369">
    <property type="entry name" value="HlyD-like secretion proteins"/>
    <property type="match status" value="1"/>
</dbReference>
<dbReference type="Proteomes" id="UP001064087">
    <property type="component" value="Chromosome"/>
</dbReference>
<dbReference type="Gene3D" id="2.40.30.170">
    <property type="match status" value="1"/>
</dbReference>
<dbReference type="NCBIfam" id="TIGR01730">
    <property type="entry name" value="RND_mfp"/>
    <property type="match status" value="1"/>
</dbReference>
<gene>
    <name evidence="4" type="ORF">N7U68_18955</name>
</gene>
<keyword evidence="5" id="KW-1185">Reference proteome</keyword>
<dbReference type="RefSeq" id="WP_263047831.1">
    <property type="nucleotide sequence ID" value="NZ_CP106738.1"/>
</dbReference>
<organism evidence="4 5">
    <name type="scientific">Roseovarius pelagicus</name>
    <dbReference type="NCBI Taxonomy" id="2980108"/>
    <lineage>
        <taxon>Bacteria</taxon>
        <taxon>Pseudomonadati</taxon>
        <taxon>Pseudomonadota</taxon>
        <taxon>Alphaproteobacteria</taxon>
        <taxon>Rhodobacterales</taxon>
        <taxon>Roseobacteraceae</taxon>
        <taxon>Roseovarius</taxon>
    </lineage>
</organism>
<evidence type="ECO:0000313" key="4">
    <source>
        <dbReference type="EMBL" id="UXX83129.1"/>
    </source>
</evidence>
<reference evidence="4" key="1">
    <citation type="submission" date="2022-10" db="EMBL/GenBank/DDBJ databases">
        <title>Roseovarius pelagicus sp. nov., isolated from Arctic seawater.</title>
        <authorList>
            <person name="Hong Y.W."/>
            <person name="Hwang C.Y."/>
        </authorList>
    </citation>
    <scope>NUCLEOTIDE SEQUENCE</scope>
    <source>
        <strain evidence="4">HL-MP18</strain>
    </source>
</reference>
<evidence type="ECO:0000313" key="5">
    <source>
        <dbReference type="Proteomes" id="UP001064087"/>
    </source>
</evidence>
<dbReference type="Gene3D" id="2.40.420.20">
    <property type="match status" value="1"/>
</dbReference>
<dbReference type="Gene3D" id="2.40.50.100">
    <property type="match status" value="1"/>
</dbReference>
<dbReference type="InterPro" id="IPR058792">
    <property type="entry name" value="Beta-barrel_RND_2"/>
</dbReference>